<protein>
    <recommendedName>
        <fullName evidence="1">non-specific serine/threonine protein kinase</fullName>
        <ecNumber evidence="1">2.7.11.1</ecNumber>
    </recommendedName>
</protein>
<evidence type="ECO:0000256" key="8">
    <source>
        <dbReference type="SAM" id="MobiDB-lite"/>
    </source>
</evidence>
<dbReference type="EMBL" id="FOKG01000001">
    <property type="protein sequence ID" value="SFA83359.1"/>
    <property type="molecule type" value="Genomic_DNA"/>
</dbReference>
<feature type="compositionally biased region" description="Low complexity" evidence="8">
    <location>
        <begin position="355"/>
        <end position="375"/>
    </location>
</feature>
<dbReference type="GO" id="GO:0005524">
    <property type="term" value="F:ATP binding"/>
    <property type="evidence" value="ECO:0007669"/>
    <property type="project" value="UniProtKB-UniRule"/>
</dbReference>
<keyword evidence="9" id="KW-0472">Membrane</keyword>
<keyword evidence="6 7" id="KW-0067">ATP-binding</keyword>
<dbReference type="InterPro" id="IPR017441">
    <property type="entry name" value="Protein_kinase_ATP_BS"/>
</dbReference>
<evidence type="ECO:0000256" key="3">
    <source>
        <dbReference type="ARBA" id="ARBA00022679"/>
    </source>
</evidence>
<dbReference type="RefSeq" id="WP_245788109.1">
    <property type="nucleotide sequence ID" value="NZ_FOKG01000001.1"/>
</dbReference>
<feature type="binding site" evidence="7">
    <location>
        <position position="46"/>
    </location>
    <ligand>
        <name>ATP</name>
        <dbReference type="ChEBI" id="CHEBI:30616"/>
    </ligand>
</feature>
<proteinExistence type="predicted"/>
<evidence type="ECO:0000256" key="2">
    <source>
        <dbReference type="ARBA" id="ARBA00022527"/>
    </source>
</evidence>
<dbReference type="PROSITE" id="PS00107">
    <property type="entry name" value="PROTEIN_KINASE_ATP"/>
    <property type="match status" value="1"/>
</dbReference>
<dbReference type="Pfam" id="PF00069">
    <property type="entry name" value="Pkinase"/>
    <property type="match status" value="1"/>
</dbReference>
<accession>A0A1I0W3Q3</accession>
<dbReference type="InterPro" id="IPR011009">
    <property type="entry name" value="Kinase-like_dom_sf"/>
</dbReference>
<evidence type="ECO:0000256" key="5">
    <source>
        <dbReference type="ARBA" id="ARBA00022777"/>
    </source>
</evidence>
<dbReference type="AlphaFoldDB" id="A0A1I0W3Q3"/>
<evidence type="ECO:0000256" key="1">
    <source>
        <dbReference type="ARBA" id="ARBA00012513"/>
    </source>
</evidence>
<dbReference type="CDD" id="cd14014">
    <property type="entry name" value="STKc_PknB_like"/>
    <property type="match status" value="1"/>
</dbReference>
<dbReference type="Proteomes" id="UP000243799">
    <property type="component" value="Unassembled WGS sequence"/>
</dbReference>
<keyword evidence="9" id="KW-1133">Transmembrane helix</keyword>
<keyword evidence="2" id="KW-0723">Serine/threonine-protein kinase</keyword>
<keyword evidence="12" id="KW-1185">Reference proteome</keyword>
<feature type="transmembrane region" description="Helical" evidence="9">
    <location>
        <begin position="318"/>
        <end position="337"/>
    </location>
</feature>
<evidence type="ECO:0000256" key="4">
    <source>
        <dbReference type="ARBA" id="ARBA00022741"/>
    </source>
</evidence>
<dbReference type="SUPFAM" id="SSF56112">
    <property type="entry name" value="Protein kinase-like (PK-like)"/>
    <property type="match status" value="1"/>
</dbReference>
<dbReference type="GO" id="GO:0004674">
    <property type="term" value="F:protein serine/threonine kinase activity"/>
    <property type="evidence" value="ECO:0007669"/>
    <property type="project" value="UniProtKB-KW"/>
</dbReference>
<evidence type="ECO:0000256" key="6">
    <source>
        <dbReference type="ARBA" id="ARBA00022840"/>
    </source>
</evidence>
<name>A0A1I0W3Q3_9PSEU</name>
<keyword evidence="3" id="KW-0808">Transferase</keyword>
<dbReference type="InterPro" id="IPR000719">
    <property type="entry name" value="Prot_kinase_dom"/>
</dbReference>
<evidence type="ECO:0000313" key="12">
    <source>
        <dbReference type="Proteomes" id="UP000243799"/>
    </source>
</evidence>
<gene>
    <name evidence="11" type="ORF">SAMN05216266_101719</name>
</gene>
<feature type="domain" description="Protein kinase" evidence="10">
    <location>
        <begin position="17"/>
        <end position="275"/>
    </location>
</feature>
<organism evidence="11 12">
    <name type="scientific">Amycolatopsis marina</name>
    <dbReference type="NCBI Taxonomy" id="490629"/>
    <lineage>
        <taxon>Bacteria</taxon>
        <taxon>Bacillati</taxon>
        <taxon>Actinomycetota</taxon>
        <taxon>Actinomycetes</taxon>
        <taxon>Pseudonocardiales</taxon>
        <taxon>Pseudonocardiaceae</taxon>
        <taxon>Amycolatopsis</taxon>
    </lineage>
</organism>
<reference evidence="12" key="1">
    <citation type="submission" date="2016-10" db="EMBL/GenBank/DDBJ databases">
        <authorList>
            <person name="Varghese N."/>
            <person name="Submissions S."/>
        </authorList>
    </citation>
    <scope>NUCLEOTIDE SEQUENCE [LARGE SCALE GENOMIC DNA]</scope>
    <source>
        <strain evidence="12">CGMCC 4.3568</strain>
    </source>
</reference>
<evidence type="ECO:0000256" key="7">
    <source>
        <dbReference type="PROSITE-ProRule" id="PRU10141"/>
    </source>
</evidence>
<dbReference type="PANTHER" id="PTHR43289:SF6">
    <property type="entry name" value="SERINE_THREONINE-PROTEIN KINASE NEKL-3"/>
    <property type="match status" value="1"/>
</dbReference>
<dbReference type="Gene3D" id="3.30.200.20">
    <property type="entry name" value="Phosphorylase Kinase, domain 1"/>
    <property type="match status" value="1"/>
</dbReference>
<dbReference type="PANTHER" id="PTHR43289">
    <property type="entry name" value="MITOGEN-ACTIVATED PROTEIN KINASE KINASE KINASE 20-RELATED"/>
    <property type="match status" value="1"/>
</dbReference>
<dbReference type="SMART" id="SM00220">
    <property type="entry name" value="S_TKc"/>
    <property type="match status" value="1"/>
</dbReference>
<feature type="region of interest" description="Disordered" evidence="8">
    <location>
        <begin position="353"/>
        <end position="438"/>
    </location>
</feature>
<evidence type="ECO:0000313" key="11">
    <source>
        <dbReference type="EMBL" id="SFA83359.1"/>
    </source>
</evidence>
<dbReference type="Gene3D" id="1.10.510.10">
    <property type="entry name" value="Transferase(Phosphotransferase) domain 1"/>
    <property type="match status" value="1"/>
</dbReference>
<keyword evidence="4 7" id="KW-0547">Nucleotide-binding</keyword>
<keyword evidence="5 11" id="KW-0418">Kinase</keyword>
<dbReference type="PROSITE" id="PS50011">
    <property type="entry name" value="PROTEIN_KINASE_DOM"/>
    <property type="match status" value="1"/>
</dbReference>
<evidence type="ECO:0000259" key="10">
    <source>
        <dbReference type="PROSITE" id="PS50011"/>
    </source>
</evidence>
<sequence>MQNQVNSGRPRLVAGRYAVLDELGRGGMGVVWRADDRVIGRQVALKELRAPIGAGAADRATYLERVLREARTAGRLNDPAVVTVFDVLPGQDVTYIVMELVSAPTLADLMARQGPLDAARVADIGTQVLGALRTAHAAGIVHRDVKPANIMVLPNGRVKLADFGIAKAMDDPSLTMTGGIMGSPGYMAPELFAGASPAPASDLWSLGATLFHAAEGHAPFQRDSTAATVHAIMYEQPQVRRCRGQLAVVVQGLLTQSVQDRVTAQRASALLSAVVSGGPDATEARPVEEVAAQYVGTATAVVPEGADTAPESKRRRGLLLVGAALAVVAVLGAIFLLPPDTEQKTTTVANAGDSEAAQQAEQADVPGDAAAPGAASGPNEQATPGEVAERAEAGTADKTGRSDESGGTGESAEDAGSGAERTESTALAPPPASNRELLPLSRYNHPRGAHFTGTANVRVPGGFSSEGVLGSLAAEPEQGTRKLYACTLAKRGGDWFSSIDQSGGCEGQRAVGLLGFIFDAAPDGVPARPLYRCNAGDSHFDSLNANCEGEVRELLLGYLITG</sequence>
<dbReference type="PROSITE" id="PS00108">
    <property type="entry name" value="PROTEIN_KINASE_ST"/>
    <property type="match status" value="1"/>
</dbReference>
<dbReference type="InterPro" id="IPR008271">
    <property type="entry name" value="Ser/Thr_kinase_AS"/>
</dbReference>
<keyword evidence="9" id="KW-0812">Transmembrane</keyword>
<dbReference type="EC" id="2.7.11.1" evidence="1"/>
<dbReference type="STRING" id="490629.SAMN05216266_101719"/>
<evidence type="ECO:0000256" key="9">
    <source>
        <dbReference type="SAM" id="Phobius"/>
    </source>
</evidence>